<reference evidence="1 2" key="1">
    <citation type="submission" date="2015-01" db="EMBL/GenBank/DDBJ databases">
        <title>Evolution of Trichinella species and genotypes.</title>
        <authorList>
            <person name="Korhonen P.K."/>
            <person name="Edoardo P."/>
            <person name="Giuseppe L.R."/>
            <person name="Gasser R.B."/>
        </authorList>
    </citation>
    <scope>NUCLEOTIDE SEQUENCE [LARGE SCALE GENOMIC DNA]</scope>
    <source>
        <strain evidence="1">ISS1980</strain>
    </source>
</reference>
<comment type="caution">
    <text evidence="1">The sequence shown here is derived from an EMBL/GenBank/DDBJ whole genome shotgun (WGS) entry which is preliminary data.</text>
</comment>
<evidence type="ECO:0000313" key="1">
    <source>
        <dbReference type="EMBL" id="KRZ72532.1"/>
    </source>
</evidence>
<organism evidence="1 2">
    <name type="scientific">Trichinella papuae</name>
    <dbReference type="NCBI Taxonomy" id="268474"/>
    <lineage>
        <taxon>Eukaryota</taxon>
        <taxon>Metazoa</taxon>
        <taxon>Ecdysozoa</taxon>
        <taxon>Nematoda</taxon>
        <taxon>Enoplea</taxon>
        <taxon>Dorylaimia</taxon>
        <taxon>Trichinellida</taxon>
        <taxon>Trichinellidae</taxon>
        <taxon>Trichinella</taxon>
    </lineage>
</organism>
<proteinExistence type="predicted"/>
<protein>
    <submittedName>
        <fullName evidence="1">Uncharacterized protein</fullName>
    </submittedName>
</protein>
<dbReference type="AlphaFoldDB" id="A0A0V1MKZ2"/>
<evidence type="ECO:0000313" key="2">
    <source>
        <dbReference type="Proteomes" id="UP000054843"/>
    </source>
</evidence>
<keyword evidence="2" id="KW-1185">Reference proteome</keyword>
<name>A0A0V1MKZ2_9BILA</name>
<dbReference type="Proteomes" id="UP000054843">
    <property type="component" value="Unassembled WGS sequence"/>
</dbReference>
<accession>A0A0V1MKZ2</accession>
<sequence>MYMHTLRTYYGSKYANDRFRTKRTGGGCFQDILEKARNRMTRPSSVAIFVVKFQNKVSEASAPIVSRNDQDAAYTHQKLTSKQIRRAKNIECKRHD</sequence>
<gene>
    <name evidence="1" type="ORF">T10_13293</name>
</gene>
<dbReference type="EMBL" id="JYDO01000077">
    <property type="protein sequence ID" value="KRZ72532.1"/>
    <property type="molecule type" value="Genomic_DNA"/>
</dbReference>